<feature type="transmembrane region" description="Helical" evidence="7">
    <location>
        <begin position="60"/>
        <end position="80"/>
    </location>
</feature>
<keyword evidence="4 7" id="KW-0812">Transmembrane</keyword>
<evidence type="ECO:0000256" key="6">
    <source>
        <dbReference type="ARBA" id="ARBA00023136"/>
    </source>
</evidence>
<keyword evidence="10" id="KW-1185">Reference proteome</keyword>
<dbReference type="EMBL" id="FOEP01000001">
    <property type="protein sequence ID" value="SEP62656.1"/>
    <property type="molecule type" value="Genomic_DNA"/>
</dbReference>
<evidence type="ECO:0000259" key="8">
    <source>
        <dbReference type="PROSITE" id="PS50928"/>
    </source>
</evidence>
<keyword evidence="5 7" id="KW-1133">Transmembrane helix</keyword>
<evidence type="ECO:0000256" key="5">
    <source>
        <dbReference type="ARBA" id="ARBA00022989"/>
    </source>
</evidence>
<keyword evidence="6 7" id="KW-0472">Membrane</keyword>
<feature type="transmembrane region" description="Helical" evidence="7">
    <location>
        <begin position="208"/>
        <end position="228"/>
    </location>
</feature>
<sequence>MKRAAPFFAILGFWQIVASLQLLPAFVLPTPVSVLRAMIDNSELLYHNTLVTLGEVLAGIAIGLFFGIAAAFIMMLSAGVRRVLRPVLTGSQALPVFVLAPVLTIWFGYGAGPKILMTVLLVFFPVASGLLDGLLATPAATLDLAHIAKASQWRTLIWLRLPHALPQLGASLRIAVTYAPTGAVIGEWVGASKGLGYLMLMSNARLRIDLMFAALALIVAMTLVLNIVTHRFLRRFEI</sequence>
<feature type="domain" description="ABC transmembrane type-1" evidence="8">
    <location>
        <begin position="45"/>
        <end position="229"/>
    </location>
</feature>
<evidence type="ECO:0000256" key="3">
    <source>
        <dbReference type="ARBA" id="ARBA00022475"/>
    </source>
</evidence>
<dbReference type="PROSITE" id="PS50928">
    <property type="entry name" value="ABC_TM1"/>
    <property type="match status" value="1"/>
</dbReference>
<dbReference type="CDD" id="cd06261">
    <property type="entry name" value="TM_PBP2"/>
    <property type="match status" value="1"/>
</dbReference>
<feature type="transmembrane region" description="Helical" evidence="7">
    <location>
        <begin position="115"/>
        <end position="135"/>
    </location>
</feature>
<evidence type="ECO:0000256" key="1">
    <source>
        <dbReference type="ARBA" id="ARBA00004651"/>
    </source>
</evidence>
<evidence type="ECO:0000256" key="7">
    <source>
        <dbReference type="RuleBase" id="RU363032"/>
    </source>
</evidence>
<evidence type="ECO:0000256" key="2">
    <source>
        <dbReference type="ARBA" id="ARBA00022448"/>
    </source>
</evidence>
<organism evidence="9 10">
    <name type="scientific">Thalassovita taeanensis</name>
    <dbReference type="NCBI Taxonomy" id="657014"/>
    <lineage>
        <taxon>Bacteria</taxon>
        <taxon>Pseudomonadati</taxon>
        <taxon>Pseudomonadota</taxon>
        <taxon>Alphaproteobacteria</taxon>
        <taxon>Rhodobacterales</taxon>
        <taxon>Roseobacteraceae</taxon>
        <taxon>Thalassovita</taxon>
    </lineage>
</organism>
<gene>
    <name evidence="9" type="ORF">SAMN04488092_101411</name>
</gene>
<comment type="subcellular location">
    <subcellularLocation>
        <location evidence="1 7">Cell membrane</location>
        <topology evidence="1 7">Multi-pass membrane protein</topology>
    </subcellularLocation>
</comment>
<dbReference type="Pfam" id="PF00528">
    <property type="entry name" value="BPD_transp_1"/>
    <property type="match status" value="1"/>
</dbReference>
<dbReference type="GO" id="GO:0005886">
    <property type="term" value="C:plasma membrane"/>
    <property type="evidence" value="ECO:0007669"/>
    <property type="project" value="UniProtKB-SubCell"/>
</dbReference>
<dbReference type="Proteomes" id="UP000198634">
    <property type="component" value="Unassembled WGS sequence"/>
</dbReference>
<dbReference type="InterPro" id="IPR035906">
    <property type="entry name" value="MetI-like_sf"/>
</dbReference>
<dbReference type="PANTHER" id="PTHR30151">
    <property type="entry name" value="ALKANE SULFONATE ABC TRANSPORTER-RELATED, MEMBRANE SUBUNIT"/>
    <property type="match status" value="1"/>
</dbReference>
<reference evidence="9 10" key="1">
    <citation type="submission" date="2016-10" db="EMBL/GenBank/DDBJ databases">
        <authorList>
            <person name="de Groot N.N."/>
        </authorList>
    </citation>
    <scope>NUCLEOTIDE SEQUENCE [LARGE SCALE GENOMIC DNA]</scope>
    <source>
        <strain evidence="9 10">DSM 22007</strain>
    </source>
</reference>
<dbReference type="PANTHER" id="PTHR30151:SF20">
    <property type="entry name" value="ABC TRANSPORTER PERMEASE PROTEIN HI_0355-RELATED"/>
    <property type="match status" value="1"/>
</dbReference>
<dbReference type="RefSeq" id="WP_090267643.1">
    <property type="nucleotide sequence ID" value="NZ_FOEP01000001.1"/>
</dbReference>
<dbReference type="Gene3D" id="1.10.3720.10">
    <property type="entry name" value="MetI-like"/>
    <property type="match status" value="1"/>
</dbReference>
<dbReference type="SUPFAM" id="SSF161098">
    <property type="entry name" value="MetI-like"/>
    <property type="match status" value="1"/>
</dbReference>
<comment type="similarity">
    <text evidence="7">Belongs to the binding-protein-dependent transport system permease family.</text>
</comment>
<dbReference type="InterPro" id="IPR000515">
    <property type="entry name" value="MetI-like"/>
</dbReference>
<name>A0A1H8ZE24_9RHOB</name>
<accession>A0A1H8ZE24</accession>
<dbReference type="STRING" id="657014.SAMN04488092_101411"/>
<dbReference type="GO" id="GO:0055085">
    <property type="term" value="P:transmembrane transport"/>
    <property type="evidence" value="ECO:0007669"/>
    <property type="project" value="InterPro"/>
</dbReference>
<keyword evidence="2 7" id="KW-0813">Transport</keyword>
<evidence type="ECO:0000256" key="4">
    <source>
        <dbReference type="ARBA" id="ARBA00022692"/>
    </source>
</evidence>
<evidence type="ECO:0000313" key="9">
    <source>
        <dbReference type="EMBL" id="SEP62656.1"/>
    </source>
</evidence>
<feature type="transmembrane region" description="Helical" evidence="7">
    <location>
        <begin position="92"/>
        <end position="109"/>
    </location>
</feature>
<dbReference type="AlphaFoldDB" id="A0A1H8ZE24"/>
<evidence type="ECO:0000313" key="10">
    <source>
        <dbReference type="Proteomes" id="UP000198634"/>
    </source>
</evidence>
<proteinExistence type="inferred from homology"/>
<keyword evidence="3" id="KW-1003">Cell membrane</keyword>
<dbReference type="OrthoDB" id="9786495at2"/>
<protein>
    <submittedName>
        <fullName evidence="9">Putative hydroxymethylpyrimidine transport system permease protein</fullName>
    </submittedName>
</protein>